<organism evidence="1 2">
    <name type="scientific">Brassica cretica</name>
    <name type="common">Mustard</name>
    <dbReference type="NCBI Taxonomy" id="69181"/>
    <lineage>
        <taxon>Eukaryota</taxon>
        <taxon>Viridiplantae</taxon>
        <taxon>Streptophyta</taxon>
        <taxon>Embryophyta</taxon>
        <taxon>Tracheophyta</taxon>
        <taxon>Spermatophyta</taxon>
        <taxon>Magnoliopsida</taxon>
        <taxon>eudicotyledons</taxon>
        <taxon>Gunneridae</taxon>
        <taxon>Pentapetalae</taxon>
        <taxon>rosids</taxon>
        <taxon>malvids</taxon>
        <taxon>Brassicales</taxon>
        <taxon>Brassicaceae</taxon>
        <taxon>Brassiceae</taxon>
        <taxon>Brassica</taxon>
    </lineage>
</organism>
<comment type="caution">
    <text evidence="1">The sequence shown here is derived from an EMBL/GenBank/DDBJ whole genome shotgun (WGS) entry which is preliminary data.</text>
</comment>
<gene>
    <name evidence="1" type="ORF">DY000_02016032</name>
</gene>
<dbReference type="Proteomes" id="UP000266723">
    <property type="component" value="Unassembled WGS sequence"/>
</dbReference>
<proteinExistence type="predicted"/>
<evidence type="ECO:0000313" key="1">
    <source>
        <dbReference type="EMBL" id="KAF3568448.1"/>
    </source>
</evidence>
<protein>
    <submittedName>
        <fullName evidence="1">Uncharacterized protein</fullName>
    </submittedName>
</protein>
<evidence type="ECO:0000313" key="2">
    <source>
        <dbReference type="Proteomes" id="UP000266723"/>
    </source>
</evidence>
<dbReference type="EMBL" id="QGKV02000759">
    <property type="protein sequence ID" value="KAF3568448.1"/>
    <property type="molecule type" value="Genomic_DNA"/>
</dbReference>
<reference evidence="1 2" key="1">
    <citation type="journal article" date="2020" name="BMC Genomics">
        <title>Intraspecific diversification of the crop wild relative Brassica cretica Lam. using demographic model selection.</title>
        <authorList>
            <person name="Kioukis A."/>
            <person name="Michalopoulou V.A."/>
            <person name="Briers L."/>
            <person name="Pirintsos S."/>
            <person name="Studholme D.J."/>
            <person name="Pavlidis P."/>
            <person name="Sarris P.F."/>
        </authorList>
    </citation>
    <scope>NUCLEOTIDE SEQUENCE [LARGE SCALE GENOMIC DNA]</scope>
    <source>
        <strain evidence="2">cv. PFS-1207/04</strain>
    </source>
</reference>
<accession>A0ABQ7D7W5</accession>
<keyword evidence="2" id="KW-1185">Reference proteome</keyword>
<sequence>MGLTHTQKLGRDIKGSESSGRPSLLFLIKRSKTILPHHRSFMCLLKRFWYKLYQFGGFHLTFQSEDDGPSAQRPTAVSEDQSCKAVLERVKFLDNPSKEESASCFTDVMTQIAQDVAYDVRGSPFSHNKIGQYIYLVESELVSEKLKGLPYGIHLGGELSNHNLLAMPVRLEQKENVDALVQKVSMLLCLSQCISDENRGELRKTRTGSTDLHRQGTVSASNIWRFKRISVISGLLQRQTEENTK</sequence>
<name>A0ABQ7D7W5_BRACR</name>